<dbReference type="EMBL" id="CM007654">
    <property type="protein sequence ID" value="ONI14009.1"/>
    <property type="molecule type" value="Genomic_DNA"/>
</dbReference>
<dbReference type="STRING" id="3760.A0A251PR07"/>
<evidence type="ECO:0000313" key="2">
    <source>
        <dbReference type="EMBL" id="ONI14009.1"/>
    </source>
</evidence>
<proteinExistence type="predicted"/>
<dbReference type="Gramene" id="ONI14009">
    <property type="protein sequence ID" value="ONI14009"/>
    <property type="gene ID" value="PRUPE_4G257600"/>
</dbReference>
<reference evidence="2 3" key="1">
    <citation type="journal article" date="2013" name="Nat. Genet.">
        <title>The high-quality draft genome of peach (Prunus persica) identifies unique patterns of genetic diversity, domestication and genome evolution.</title>
        <authorList>
            <consortium name="International Peach Genome Initiative"/>
            <person name="Verde I."/>
            <person name="Abbott A.G."/>
            <person name="Scalabrin S."/>
            <person name="Jung S."/>
            <person name="Shu S."/>
            <person name="Marroni F."/>
            <person name="Zhebentyayeva T."/>
            <person name="Dettori M.T."/>
            <person name="Grimwood J."/>
            <person name="Cattonaro F."/>
            <person name="Zuccolo A."/>
            <person name="Rossini L."/>
            <person name="Jenkins J."/>
            <person name="Vendramin E."/>
            <person name="Meisel L.A."/>
            <person name="Decroocq V."/>
            <person name="Sosinski B."/>
            <person name="Prochnik S."/>
            <person name="Mitros T."/>
            <person name="Policriti A."/>
            <person name="Cipriani G."/>
            <person name="Dondini L."/>
            <person name="Ficklin S."/>
            <person name="Goodstein D.M."/>
            <person name="Xuan P."/>
            <person name="Del Fabbro C."/>
            <person name="Aramini V."/>
            <person name="Copetti D."/>
            <person name="Gonzalez S."/>
            <person name="Horner D.S."/>
            <person name="Falchi R."/>
            <person name="Lucas S."/>
            <person name="Mica E."/>
            <person name="Maldonado J."/>
            <person name="Lazzari B."/>
            <person name="Bielenberg D."/>
            <person name="Pirona R."/>
            <person name="Miculan M."/>
            <person name="Barakat A."/>
            <person name="Testolin R."/>
            <person name="Stella A."/>
            <person name="Tartarini S."/>
            <person name="Tonutti P."/>
            <person name="Arus P."/>
            <person name="Orellana A."/>
            <person name="Wells C."/>
            <person name="Main D."/>
            <person name="Vizzotto G."/>
            <person name="Silva H."/>
            <person name="Salamini F."/>
            <person name="Schmutz J."/>
            <person name="Morgante M."/>
            <person name="Rokhsar D.S."/>
        </authorList>
    </citation>
    <scope>NUCLEOTIDE SEQUENCE [LARGE SCALE GENOMIC DNA]</scope>
    <source>
        <strain evidence="3">cv. Nemared</strain>
    </source>
</reference>
<dbReference type="Pfam" id="PF03181">
    <property type="entry name" value="BURP"/>
    <property type="match status" value="1"/>
</dbReference>
<dbReference type="SMART" id="SM01045">
    <property type="entry name" value="BURP"/>
    <property type="match status" value="1"/>
</dbReference>
<evidence type="ECO:0000313" key="3">
    <source>
        <dbReference type="Proteomes" id="UP000006882"/>
    </source>
</evidence>
<gene>
    <name evidence="2" type="ORF">PRUPE_4G257600</name>
</gene>
<name>A0A251PR07_PRUPE</name>
<keyword evidence="3" id="KW-1185">Reference proteome</keyword>
<protein>
    <recommendedName>
        <fullName evidence="1">BURP domain-containing protein</fullName>
    </recommendedName>
</protein>
<dbReference type="InterPro" id="IPR004873">
    <property type="entry name" value="BURP_dom"/>
</dbReference>
<sequence length="369" mass="41868">MFLLLCLYDCPKIKGRRIKLQYVLVLSTFASEFKSYKYKHSLHYTLSISEFTTMEHFRFIFLSSFLYVILLVGVFASEDVSWETYWQSALPKTPIPQAVQELLHPENWPGTEGKRTYTGISKDALNINTIQSGSAFPTAGPESYAKAATGKIPVEQDVTTFFFEKDLHLGKKMTLHFPKTTNNAKFLPRLVARAQPFSSSKLPEILNRFSLKPESAEAEIVKQTIEECEEPSIEGEDKYCATSLESLVDFSVSKLGKYAEVFSTKVDGENKQEYRIARRVEKIGERSVVCHKQKYVYAVFYCHEIRSTRAYKVSLVGADGTKAEAVAVCHSDTRKWNIKLLAFQLLKVKPGTVPICHFLPSGNLLWVPN</sequence>
<dbReference type="PANTHER" id="PTHR31236:SF2">
    <property type="entry name" value="BURP DOMAIN PROTEIN RD22"/>
    <property type="match status" value="1"/>
</dbReference>
<feature type="domain" description="BURP" evidence="1">
    <location>
        <begin position="161"/>
        <end position="369"/>
    </location>
</feature>
<dbReference type="PROSITE" id="PS51277">
    <property type="entry name" value="BURP"/>
    <property type="match status" value="1"/>
</dbReference>
<dbReference type="Proteomes" id="UP000006882">
    <property type="component" value="Chromosome G4"/>
</dbReference>
<dbReference type="eggNOG" id="ENOG502QQHP">
    <property type="taxonomic scope" value="Eukaryota"/>
</dbReference>
<dbReference type="InterPro" id="IPR044816">
    <property type="entry name" value="BURP"/>
</dbReference>
<dbReference type="AlphaFoldDB" id="A0A251PR07"/>
<accession>A0A251PR07</accession>
<dbReference type="PANTHER" id="PTHR31236">
    <property type="entry name" value="BURP DOMAIN PROTEIN USPL1-LIKE"/>
    <property type="match status" value="1"/>
</dbReference>
<organism evidence="2 3">
    <name type="scientific">Prunus persica</name>
    <name type="common">Peach</name>
    <name type="synonym">Amygdalus persica</name>
    <dbReference type="NCBI Taxonomy" id="3760"/>
    <lineage>
        <taxon>Eukaryota</taxon>
        <taxon>Viridiplantae</taxon>
        <taxon>Streptophyta</taxon>
        <taxon>Embryophyta</taxon>
        <taxon>Tracheophyta</taxon>
        <taxon>Spermatophyta</taxon>
        <taxon>Magnoliopsida</taxon>
        <taxon>eudicotyledons</taxon>
        <taxon>Gunneridae</taxon>
        <taxon>Pentapetalae</taxon>
        <taxon>rosids</taxon>
        <taxon>fabids</taxon>
        <taxon>Rosales</taxon>
        <taxon>Rosaceae</taxon>
        <taxon>Amygdaloideae</taxon>
        <taxon>Amygdaleae</taxon>
        <taxon>Prunus</taxon>
    </lineage>
</organism>
<evidence type="ECO:0000259" key="1">
    <source>
        <dbReference type="PROSITE" id="PS51277"/>
    </source>
</evidence>